<keyword evidence="5" id="KW-1185">Reference proteome</keyword>
<evidence type="ECO:0000256" key="2">
    <source>
        <dbReference type="RuleBase" id="RU003749"/>
    </source>
</evidence>
<evidence type="ECO:0000313" key="4">
    <source>
        <dbReference type="EMBL" id="MBB4265298.1"/>
    </source>
</evidence>
<dbReference type="InterPro" id="IPR002645">
    <property type="entry name" value="STAS_dom"/>
</dbReference>
<gene>
    <name evidence="4" type="ORF">GGD89_000916</name>
</gene>
<dbReference type="PANTHER" id="PTHR33495">
    <property type="entry name" value="ANTI-SIGMA FACTOR ANTAGONIST TM_1081-RELATED-RELATED"/>
    <property type="match status" value="1"/>
</dbReference>
<dbReference type="PROSITE" id="PS50801">
    <property type="entry name" value="STAS"/>
    <property type="match status" value="1"/>
</dbReference>
<dbReference type="NCBIfam" id="TIGR00377">
    <property type="entry name" value="ant_ant_sig"/>
    <property type="match status" value="1"/>
</dbReference>
<evidence type="ECO:0000313" key="5">
    <source>
        <dbReference type="Proteomes" id="UP000554286"/>
    </source>
</evidence>
<accession>A0A7W6RB66</accession>
<dbReference type="AlphaFoldDB" id="A0A7W6RB66"/>
<organism evidence="4 5">
    <name type="scientific">Roseospira visakhapatnamensis</name>
    <dbReference type="NCBI Taxonomy" id="390880"/>
    <lineage>
        <taxon>Bacteria</taxon>
        <taxon>Pseudomonadati</taxon>
        <taxon>Pseudomonadota</taxon>
        <taxon>Alphaproteobacteria</taxon>
        <taxon>Rhodospirillales</taxon>
        <taxon>Rhodospirillaceae</taxon>
        <taxon>Roseospira</taxon>
    </lineage>
</organism>
<evidence type="ECO:0000259" key="3">
    <source>
        <dbReference type="PROSITE" id="PS50801"/>
    </source>
</evidence>
<reference evidence="4 5" key="1">
    <citation type="submission" date="2020-08" db="EMBL/GenBank/DDBJ databases">
        <title>Genome sequencing of Purple Non-Sulfur Bacteria from various extreme environments.</title>
        <authorList>
            <person name="Mayer M."/>
        </authorList>
    </citation>
    <scope>NUCLEOTIDE SEQUENCE [LARGE SCALE GENOMIC DNA]</scope>
    <source>
        <strain evidence="4 5">JA131</strain>
    </source>
</reference>
<dbReference type="CDD" id="cd07043">
    <property type="entry name" value="STAS_anti-anti-sigma_factors"/>
    <property type="match status" value="1"/>
</dbReference>
<evidence type="ECO:0000256" key="1">
    <source>
        <dbReference type="ARBA" id="ARBA00009013"/>
    </source>
</evidence>
<protein>
    <recommendedName>
        <fullName evidence="2">Anti-sigma factor antagonist</fullName>
    </recommendedName>
</protein>
<dbReference type="Proteomes" id="UP000554286">
    <property type="component" value="Unassembled WGS sequence"/>
</dbReference>
<sequence length="121" mass="12493">MSSPASGSSAAASAPIGVATVPDRVVMNNTADVRRDLMEALGAHGGGLIVDLSGTTFMDSSGLSVLVSTYNSATEQGIPFVLTTPQAPIRALLNLTRLNELFTIYLGVDEARAALEAERDG</sequence>
<comment type="similarity">
    <text evidence="1 2">Belongs to the anti-sigma-factor antagonist family.</text>
</comment>
<dbReference type="PANTHER" id="PTHR33495:SF2">
    <property type="entry name" value="ANTI-SIGMA FACTOR ANTAGONIST TM_1081-RELATED"/>
    <property type="match status" value="1"/>
</dbReference>
<dbReference type="InterPro" id="IPR036513">
    <property type="entry name" value="STAS_dom_sf"/>
</dbReference>
<proteinExistence type="inferred from homology"/>
<name>A0A7W6RB66_9PROT</name>
<dbReference type="InterPro" id="IPR003658">
    <property type="entry name" value="Anti-sigma_ant"/>
</dbReference>
<dbReference type="GO" id="GO:0043856">
    <property type="term" value="F:anti-sigma factor antagonist activity"/>
    <property type="evidence" value="ECO:0007669"/>
    <property type="project" value="InterPro"/>
</dbReference>
<dbReference type="SUPFAM" id="SSF52091">
    <property type="entry name" value="SpoIIaa-like"/>
    <property type="match status" value="1"/>
</dbReference>
<feature type="domain" description="STAS" evidence="3">
    <location>
        <begin position="18"/>
        <end position="115"/>
    </location>
</feature>
<dbReference type="Gene3D" id="3.30.750.24">
    <property type="entry name" value="STAS domain"/>
    <property type="match status" value="1"/>
</dbReference>
<comment type="caution">
    <text evidence="4">The sequence shown here is derived from an EMBL/GenBank/DDBJ whole genome shotgun (WGS) entry which is preliminary data.</text>
</comment>
<dbReference type="RefSeq" id="WP_184042923.1">
    <property type="nucleotide sequence ID" value="NZ_JACIGK010000005.1"/>
</dbReference>
<dbReference type="EMBL" id="JACIGK010000005">
    <property type="protein sequence ID" value="MBB4265298.1"/>
    <property type="molecule type" value="Genomic_DNA"/>
</dbReference>
<dbReference type="Pfam" id="PF01740">
    <property type="entry name" value="STAS"/>
    <property type="match status" value="1"/>
</dbReference>